<accession>A0A177AV21</accession>
<evidence type="ECO:0000313" key="2">
    <source>
        <dbReference type="Proteomes" id="UP000078046"/>
    </source>
</evidence>
<organism evidence="1 2">
    <name type="scientific">Intoshia linei</name>
    <dbReference type="NCBI Taxonomy" id="1819745"/>
    <lineage>
        <taxon>Eukaryota</taxon>
        <taxon>Metazoa</taxon>
        <taxon>Spiralia</taxon>
        <taxon>Lophotrochozoa</taxon>
        <taxon>Mesozoa</taxon>
        <taxon>Orthonectida</taxon>
        <taxon>Rhopaluridae</taxon>
        <taxon>Intoshia</taxon>
    </lineage>
</organism>
<sequence>MNNDQNITLISAYAPTLEVSKKHPEKREDLYDKLESVLKTVKTKDIIITGSHINTKTGSAFISFPDNMGRYGKGRVNENGYELLNFCQRNKLFLSNTKFKYKLAHVTWQSPENPTAKHYDGNIRKRHIRNQIDYVIFR</sequence>
<dbReference type="InterPro" id="IPR036691">
    <property type="entry name" value="Endo/exonu/phosph_ase_sf"/>
</dbReference>
<evidence type="ECO:0000313" key="1">
    <source>
        <dbReference type="EMBL" id="OAF65372.1"/>
    </source>
</evidence>
<dbReference type="Proteomes" id="UP000078046">
    <property type="component" value="Unassembled WGS sequence"/>
</dbReference>
<reference evidence="1 2" key="1">
    <citation type="submission" date="2016-04" db="EMBL/GenBank/DDBJ databases">
        <title>The genome of Intoshia linei affirms orthonectids as highly simplified spiralians.</title>
        <authorList>
            <person name="Mikhailov K.V."/>
            <person name="Slusarev G.S."/>
            <person name="Nikitin M.A."/>
            <person name="Logacheva M.D."/>
            <person name="Penin A."/>
            <person name="Aleoshin V."/>
            <person name="Panchin Y.V."/>
        </authorList>
    </citation>
    <scope>NUCLEOTIDE SEQUENCE [LARGE SCALE GENOMIC DNA]</scope>
    <source>
        <strain evidence="1">Intl2013</strain>
        <tissue evidence="1">Whole animal</tissue>
    </source>
</reference>
<dbReference type="EMBL" id="LWCA01001325">
    <property type="protein sequence ID" value="OAF65372.1"/>
    <property type="molecule type" value="Genomic_DNA"/>
</dbReference>
<gene>
    <name evidence="1" type="ORF">A3Q56_06923</name>
</gene>
<dbReference type="Gene3D" id="3.60.10.10">
    <property type="entry name" value="Endonuclease/exonuclease/phosphatase"/>
    <property type="match status" value="1"/>
</dbReference>
<name>A0A177AV21_9BILA</name>
<evidence type="ECO:0008006" key="3">
    <source>
        <dbReference type="Google" id="ProtNLM"/>
    </source>
</evidence>
<dbReference type="SUPFAM" id="SSF56219">
    <property type="entry name" value="DNase I-like"/>
    <property type="match status" value="1"/>
</dbReference>
<dbReference type="OrthoDB" id="6151446at2759"/>
<protein>
    <recommendedName>
        <fullName evidence="3">Endonuclease/exonuclease/phosphatase domain-containing protein</fullName>
    </recommendedName>
</protein>
<comment type="caution">
    <text evidence="1">The sequence shown here is derived from an EMBL/GenBank/DDBJ whole genome shotgun (WGS) entry which is preliminary data.</text>
</comment>
<keyword evidence="2" id="KW-1185">Reference proteome</keyword>
<proteinExistence type="predicted"/>
<dbReference type="AlphaFoldDB" id="A0A177AV21"/>